<feature type="region of interest" description="Disordered" evidence="2">
    <location>
        <begin position="293"/>
        <end position="334"/>
    </location>
</feature>
<sequence>MASPAVRIFQKLEGLFCVYKPAGVHWKIIRDTVETSLLKGLNDCAPKAVPHHIRFLVDGSTDPEAPKGLTVSAASVPALSQHPLVTGPEFLNLKVGVGHRLDTFSSGVLVLAVGKGNKILSEFYKTRVTRDYTLEGEFGTATDNFSVSGRAVERSTYDHITLDKLEKVLAMLQGANQKALLAYSSVDMRSQEAYEMAVKGLLGPEGKSAPILTGLRCIHFQPPHFTLEVQCINETQKYLCKVVHEIGLELRSTAMCRGVRRTRDGPFTVKDALTHHQWTAADIQQAIQLYKPSKKTKGPPKNQAPSQISEGNVTDTSQRETKLSETALIEQTCS</sequence>
<reference evidence="4" key="3">
    <citation type="submission" date="2025-09" db="UniProtKB">
        <authorList>
            <consortium name="Ensembl"/>
        </authorList>
    </citation>
    <scope>IDENTIFICATION</scope>
</reference>
<dbReference type="GeneID" id="114463289"/>
<proteinExistence type="inferred from homology"/>
<dbReference type="InterPro" id="IPR002501">
    <property type="entry name" value="PsdUridine_synth_N"/>
</dbReference>
<dbReference type="PANTHER" id="PTHR13195">
    <property type="entry name" value="PSEUDOURIDINE SYNTHASE-RELATED"/>
    <property type="match status" value="1"/>
</dbReference>
<protein>
    <recommendedName>
        <fullName evidence="3">Pseudouridine synthase II N-terminal domain-containing protein</fullName>
    </recommendedName>
</protein>
<evidence type="ECO:0000256" key="1">
    <source>
        <dbReference type="ARBA" id="ARBA00008999"/>
    </source>
</evidence>
<dbReference type="Pfam" id="PF01509">
    <property type="entry name" value="TruB_N"/>
    <property type="match status" value="1"/>
</dbReference>
<dbReference type="GO" id="GO:0001522">
    <property type="term" value="P:pseudouridine synthesis"/>
    <property type="evidence" value="ECO:0007669"/>
    <property type="project" value="InterPro"/>
</dbReference>
<evidence type="ECO:0000256" key="2">
    <source>
        <dbReference type="SAM" id="MobiDB-lite"/>
    </source>
</evidence>
<dbReference type="InterPro" id="IPR039048">
    <property type="entry name" value="Trub2"/>
</dbReference>
<comment type="similarity">
    <text evidence="1">Belongs to the pseudouridine synthase TruB family.</text>
</comment>
<dbReference type="OrthoDB" id="9995526at2759"/>
<dbReference type="Gene3D" id="3.30.2350.10">
    <property type="entry name" value="Pseudouridine synthase"/>
    <property type="match status" value="1"/>
</dbReference>
<dbReference type="GO" id="GO:0006396">
    <property type="term" value="P:RNA processing"/>
    <property type="evidence" value="ECO:0007669"/>
    <property type="project" value="InterPro"/>
</dbReference>
<keyword evidence="5" id="KW-1185">Reference proteome</keyword>
<accession>A0A8C5HJY5</accession>
<evidence type="ECO:0000259" key="3">
    <source>
        <dbReference type="Pfam" id="PF01509"/>
    </source>
</evidence>
<evidence type="ECO:0000313" key="5">
    <source>
        <dbReference type="Proteomes" id="UP000694680"/>
    </source>
</evidence>
<feature type="domain" description="Pseudouridine synthase II N-terminal" evidence="3">
    <location>
        <begin position="94"/>
        <end position="235"/>
    </location>
</feature>
<dbReference type="PANTHER" id="PTHR13195:SF0">
    <property type="entry name" value="PSEUDOURIDYLATE SYNTHASE TRUB2, MITOCHONDRIAL"/>
    <property type="match status" value="1"/>
</dbReference>
<reference evidence="4" key="1">
    <citation type="submission" date="2020-06" db="EMBL/GenBank/DDBJ databases">
        <authorList>
            <consortium name="Wellcome Sanger Institute Data Sharing"/>
        </authorList>
    </citation>
    <scope>NUCLEOTIDE SEQUENCE [LARGE SCALE GENOMIC DNA]</scope>
</reference>
<dbReference type="Proteomes" id="UP000694680">
    <property type="component" value="Chromosome 5"/>
</dbReference>
<organism evidence="4 5">
    <name type="scientific">Gouania willdenowi</name>
    <name type="common">Blunt-snouted clingfish</name>
    <name type="synonym">Lepadogaster willdenowi</name>
    <dbReference type="NCBI Taxonomy" id="441366"/>
    <lineage>
        <taxon>Eukaryota</taxon>
        <taxon>Metazoa</taxon>
        <taxon>Chordata</taxon>
        <taxon>Craniata</taxon>
        <taxon>Vertebrata</taxon>
        <taxon>Euteleostomi</taxon>
        <taxon>Actinopterygii</taxon>
        <taxon>Neopterygii</taxon>
        <taxon>Teleostei</taxon>
        <taxon>Neoteleostei</taxon>
        <taxon>Acanthomorphata</taxon>
        <taxon>Ovalentaria</taxon>
        <taxon>Blenniimorphae</taxon>
        <taxon>Blenniiformes</taxon>
        <taxon>Gobiesocoidei</taxon>
        <taxon>Gobiesocidae</taxon>
        <taxon>Gobiesocinae</taxon>
        <taxon>Gouania</taxon>
    </lineage>
</organism>
<dbReference type="SUPFAM" id="SSF55120">
    <property type="entry name" value="Pseudouridine synthase"/>
    <property type="match status" value="1"/>
</dbReference>
<feature type="compositionally biased region" description="Polar residues" evidence="2">
    <location>
        <begin position="303"/>
        <end position="316"/>
    </location>
</feature>
<gene>
    <name evidence="4" type="primary">trub2</name>
</gene>
<dbReference type="InterPro" id="IPR020103">
    <property type="entry name" value="PsdUridine_synth_cat_dom_sf"/>
</dbReference>
<evidence type="ECO:0000313" key="4">
    <source>
        <dbReference type="Ensembl" id="ENSGWIP00000045978.1"/>
    </source>
</evidence>
<dbReference type="CTD" id="26995"/>
<dbReference type="Ensembl" id="ENSGWIT00000049778.1">
    <property type="protein sequence ID" value="ENSGWIP00000045978.1"/>
    <property type="gene ID" value="ENSGWIG00000022721.1"/>
</dbReference>
<dbReference type="CDD" id="cd02868">
    <property type="entry name" value="PseudoU_synth_hTruB2_like"/>
    <property type="match status" value="1"/>
</dbReference>
<dbReference type="GO" id="GO:0009982">
    <property type="term" value="F:pseudouridine synthase activity"/>
    <property type="evidence" value="ECO:0007669"/>
    <property type="project" value="InterPro"/>
</dbReference>
<dbReference type="AlphaFoldDB" id="A0A8C5HJY5"/>
<dbReference type="RefSeq" id="XP_028302563.1">
    <property type="nucleotide sequence ID" value="XM_028446762.1"/>
</dbReference>
<reference evidence="4" key="2">
    <citation type="submission" date="2025-08" db="UniProtKB">
        <authorList>
            <consortium name="Ensembl"/>
        </authorList>
    </citation>
    <scope>IDENTIFICATION</scope>
</reference>
<dbReference type="GO" id="GO:0003723">
    <property type="term" value="F:RNA binding"/>
    <property type="evidence" value="ECO:0007669"/>
    <property type="project" value="InterPro"/>
</dbReference>
<name>A0A8C5HJY5_GOUWI</name>